<dbReference type="AlphaFoldDB" id="A0A9N9X6P0"/>
<feature type="binding site" evidence="3">
    <location>
        <position position="398"/>
    </location>
    <ligand>
        <name>Zn(2+)</name>
        <dbReference type="ChEBI" id="CHEBI:29105"/>
        <label>2</label>
    </ligand>
</feature>
<evidence type="ECO:0000256" key="5">
    <source>
        <dbReference type="SAM" id="SignalP"/>
    </source>
</evidence>
<dbReference type="OrthoDB" id="5818554at2759"/>
<organism evidence="6 7">
    <name type="scientific">Diabrotica balteata</name>
    <name type="common">Banded cucumber beetle</name>
    <dbReference type="NCBI Taxonomy" id="107213"/>
    <lineage>
        <taxon>Eukaryota</taxon>
        <taxon>Metazoa</taxon>
        <taxon>Ecdysozoa</taxon>
        <taxon>Arthropoda</taxon>
        <taxon>Hexapoda</taxon>
        <taxon>Insecta</taxon>
        <taxon>Pterygota</taxon>
        <taxon>Neoptera</taxon>
        <taxon>Endopterygota</taxon>
        <taxon>Coleoptera</taxon>
        <taxon>Polyphaga</taxon>
        <taxon>Cucujiformia</taxon>
        <taxon>Chrysomeloidea</taxon>
        <taxon>Chrysomelidae</taxon>
        <taxon>Galerucinae</taxon>
        <taxon>Diabroticina</taxon>
        <taxon>Diabroticites</taxon>
        <taxon>Diabrotica</taxon>
    </lineage>
</organism>
<evidence type="ECO:0000313" key="7">
    <source>
        <dbReference type="Proteomes" id="UP001153709"/>
    </source>
</evidence>
<comment type="cofactor">
    <cofactor evidence="3">
        <name>Mg(2+)</name>
        <dbReference type="ChEBI" id="CHEBI:18420"/>
    </cofactor>
    <text evidence="3">Binds 1 Mg(2+) ion.</text>
</comment>
<comment type="similarity">
    <text evidence="4">Belongs to the alkaline phosphatase family.</text>
</comment>
<sequence length="560" mass="63072">MQVHKLSVVVLFVVVGEVLSKQKNRDKGTTEQPLNIYQDEEFPFPSKPVRSRSENEIAAEKNKQFWYHKAASAIQDRLARKINQNIAKNVILFLGDGMSIPTIAATRVYIGGEEQQLSFEKFPYTGFSKTYCVDHQTADSACSATAYLGGVKANKGTVGVTAAVNKRNCTAMNDPDNHVESIARLFQLNRKRTGLVTTTRVTHASPAGKYFKNSAIFRYINNCTAFILNIYAILRVYAHTAYRHWESDTDVLDDHENPKECEDIAHQLVFGKTGKNLNVILGGGRKKFIPTYERDDEGKRGHRSDHLNLIRLWMEQKEAMKVKYEYVWNKQQLLNVKNDTEYLLGLFESNHMQYNLERDNETDPSLEEMTEAAIEVLQRGPDGYFLFVEGGKIDKAHHASAPHKALDETAEFSKAVQRAVELTNEEDTLIVVTADHAHTMSYAGYAKRGSDVFGYGGIANDDNYYTILSYANGPGYKLRKNKKRYVPSEGELDKISTKWPSLAPLRVETHGADDVGIFIRGPQAHHFTGVMEQNVLPHLMALAACVTENSSCDNTYIKQP</sequence>
<dbReference type="EMBL" id="OU898276">
    <property type="protein sequence ID" value="CAG9826953.1"/>
    <property type="molecule type" value="Genomic_DNA"/>
</dbReference>
<feature type="binding site" evidence="3">
    <location>
        <position position="389"/>
    </location>
    <ligand>
        <name>Mg(2+)</name>
        <dbReference type="ChEBI" id="CHEBI:18420"/>
    </ligand>
</feature>
<feature type="binding site" evidence="3">
    <location>
        <position position="510"/>
    </location>
    <ligand>
        <name>Zn(2+)</name>
        <dbReference type="ChEBI" id="CHEBI:29105"/>
        <label>2</label>
    </ligand>
</feature>
<feature type="binding site" evidence="3">
    <location>
        <position position="435"/>
    </location>
    <ligand>
        <name>Zn(2+)</name>
        <dbReference type="ChEBI" id="CHEBI:29105"/>
        <label>2</label>
    </ligand>
</feature>
<keyword evidence="3" id="KW-0479">Metal-binding</keyword>
<dbReference type="Pfam" id="PF00245">
    <property type="entry name" value="Alk_phosphatase"/>
    <property type="match status" value="2"/>
</dbReference>
<feature type="chain" id="PRO_5040460329" description="alkaline phosphatase" evidence="5">
    <location>
        <begin position="21"/>
        <end position="560"/>
    </location>
</feature>
<evidence type="ECO:0000256" key="4">
    <source>
        <dbReference type="RuleBase" id="RU003946"/>
    </source>
</evidence>
<dbReference type="PANTHER" id="PTHR11596">
    <property type="entry name" value="ALKALINE PHOSPHATASE"/>
    <property type="match status" value="1"/>
</dbReference>
<feature type="binding site" evidence="3">
    <location>
        <position position="205"/>
    </location>
    <ligand>
        <name>Mg(2+)</name>
        <dbReference type="ChEBI" id="CHEBI:18420"/>
    </ligand>
</feature>
<dbReference type="Gene3D" id="3.40.720.10">
    <property type="entry name" value="Alkaline Phosphatase, subunit A"/>
    <property type="match status" value="2"/>
</dbReference>
<gene>
    <name evidence="6" type="ORF">DIABBA_LOCUS1026</name>
</gene>
<dbReference type="PANTHER" id="PTHR11596:SF91">
    <property type="entry name" value="ALKALINE PHOSPHATASE-RELATED"/>
    <property type="match status" value="1"/>
</dbReference>
<keyword evidence="3" id="KW-0460">Magnesium</keyword>
<feature type="signal peptide" evidence="5">
    <location>
        <begin position="1"/>
        <end position="20"/>
    </location>
</feature>
<feature type="binding site" evidence="3">
    <location>
        <position position="436"/>
    </location>
    <ligand>
        <name>Zn(2+)</name>
        <dbReference type="ChEBI" id="CHEBI:29105"/>
        <label>2</label>
    </ligand>
</feature>
<feature type="binding site" evidence="3">
    <location>
        <position position="203"/>
    </location>
    <ligand>
        <name>Mg(2+)</name>
        <dbReference type="ChEBI" id="CHEBI:18420"/>
    </ligand>
</feature>
<accession>A0A9N9X6P0</accession>
<proteinExistence type="inferred from homology"/>
<evidence type="ECO:0000256" key="3">
    <source>
        <dbReference type="PIRSR" id="PIRSR601952-2"/>
    </source>
</evidence>
<dbReference type="SMART" id="SM00098">
    <property type="entry name" value="alkPPc"/>
    <property type="match status" value="1"/>
</dbReference>
<dbReference type="Proteomes" id="UP001153709">
    <property type="component" value="Chromosome 1"/>
</dbReference>
<dbReference type="InterPro" id="IPR017850">
    <property type="entry name" value="Alkaline_phosphatase_core_sf"/>
</dbReference>
<protein>
    <recommendedName>
        <fullName evidence="1">alkaline phosphatase</fullName>
        <ecNumber evidence="1">3.1.3.1</ecNumber>
    </recommendedName>
</protein>
<evidence type="ECO:0000256" key="1">
    <source>
        <dbReference type="ARBA" id="ARBA00012647"/>
    </source>
</evidence>
<feature type="binding site" evidence="3">
    <location>
        <position position="96"/>
    </location>
    <ligand>
        <name>Zn(2+)</name>
        <dbReference type="ChEBI" id="CHEBI:29105"/>
        <label>2</label>
    </ligand>
</feature>
<keyword evidence="3" id="KW-0862">Zinc</keyword>
<feature type="binding site" evidence="3">
    <location>
        <position position="96"/>
    </location>
    <ligand>
        <name>Mg(2+)</name>
        <dbReference type="ChEBI" id="CHEBI:18420"/>
    </ligand>
</feature>
<dbReference type="EC" id="3.1.3.1" evidence="1"/>
<keyword evidence="5" id="KW-0732">Signal</keyword>
<dbReference type="InterPro" id="IPR001952">
    <property type="entry name" value="Alkaline_phosphatase"/>
</dbReference>
<dbReference type="SUPFAM" id="SSF53649">
    <property type="entry name" value="Alkaline phosphatase-like"/>
    <property type="match status" value="1"/>
</dbReference>
<name>A0A9N9X6P0_DIABA</name>
<dbReference type="GO" id="GO:0046872">
    <property type="term" value="F:metal ion binding"/>
    <property type="evidence" value="ECO:0007669"/>
    <property type="project" value="UniProtKB-KW"/>
</dbReference>
<feature type="binding site" evidence="3">
    <location>
        <position position="394"/>
    </location>
    <ligand>
        <name>Zn(2+)</name>
        <dbReference type="ChEBI" id="CHEBI:29105"/>
        <label>2</label>
    </ligand>
</feature>
<evidence type="ECO:0000313" key="6">
    <source>
        <dbReference type="EMBL" id="CAG9826953.1"/>
    </source>
</evidence>
<reference evidence="6" key="1">
    <citation type="submission" date="2022-01" db="EMBL/GenBank/DDBJ databases">
        <authorList>
            <person name="King R."/>
        </authorList>
    </citation>
    <scope>NUCLEOTIDE SEQUENCE</scope>
</reference>
<dbReference type="PRINTS" id="PR00113">
    <property type="entry name" value="ALKPHPHTASE"/>
</dbReference>
<feature type="active site" description="Phosphoserine intermediate" evidence="2">
    <location>
        <position position="140"/>
    </location>
</feature>
<keyword evidence="7" id="KW-1185">Reference proteome</keyword>
<dbReference type="CDD" id="cd16012">
    <property type="entry name" value="ALP"/>
    <property type="match status" value="1"/>
</dbReference>
<evidence type="ECO:0000256" key="2">
    <source>
        <dbReference type="PIRSR" id="PIRSR601952-1"/>
    </source>
</evidence>
<comment type="cofactor">
    <cofactor evidence="3">
        <name>Zn(2+)</name>
        <dbReference type="ChEBI" id="CHEBI:29105"/>
    </cofactor>
    <text evidence="3">Binds 2 Zn(2+) ions.</text>
</comment>
<dbReference type="GO" id="GO:0004035">
    <property type="term" value="F:alkaline phosphatase activity"/>
    <property type="evidence" value="ECO:0007669"/>
    <property type="project" value="UniProtKB-EC"/>
</dbReference>